<keyword evidence="1" id="KW-1133">Transmembrane helix</keyword>
<feature type="transmembrane region" description="Helical" evidence="1">
    <location>
        <begin position="32"/>
        <end position="53"/>
    </location>
</feature>
<accession>A0A2P4Q898</accession>
<dbReference type="Proteomes" id="UP000018888">
    <property type="component" value="Unassembled WGS sequence"/>
</dbReference>
<keyword evidence="1" id="KW-0812">Transmembrane</keyword>
<comment type="caution">
    <text evidence="2">The sequence shown here is derived from an EMBL/GenBank/DDBJ whole genome shotgun (WGS) entry which is preliminary data.</text>
</comment>
<name>A0A2P4Q898_RHIID</name>
<reference evidence="2 3" key="2">
    <citation type="journal article" date="2018" name="New Phytol.">
        <title>High intraspecific genome diversity in the model arbuscular mycorrhizal symbiont Rhizophagus irregularis.</title>
        <authorList>
            <person name="Chen E.C.H."/>
            <person name="Morin E."/>
            <person name="Beaudet D."/>
            <person name="Noel J."/>
            <person name="Yildirir G."/>
            <person name="Ndikumana S."/>
            <person name="Charron P."/>
            <person name="St-Onge C."/>
            <person name="Giorgi J."/>
            <person name="Kruger M."/>
            <person name="Marton T."/>
            <person name="Ropars J."/>
            <person name="Grigoriev I.V."/>
            <person name="Hainaut M."/>
            <person name="Henrissat B."/>
            <person name="Roux C."/>
            <person name="Martin F."/>
            <person name="Corradi N."/>
        </authorList>
    </citation>
    <scope>NUCLEOTIDE SEQUENCE [LARGE SCALE GENOMIC DNA]</scope>
    <source>
        <strain evidence="2 3">DAOM 197198</strain>
    </source>
</reference>
<sequence length="92" mass="10954">MNESYTNNAILTFYKITSFPYFPYFPLTDCLFYKYLVFFFQTAFIIIIIILSLSLSSLWNIGFCLFYNYPFFNDIVDLYFGNTFIISATTKK</sequence>
<keyword evidence="3" id="KW-1185">Reference proteome</keyword>
<evidence type="ECO:0000313" key="2">
    <source>
        <dbReference type="EMBL" id="POG73863.1"/>
    </source>
</evidence>
<protein>
    <submittedName>
        <fullName evidence="2">Uncharacterized protein</fullName>
    </submittedName>
</protein>
<evidence type="ECO:0000256" key="1">
    <source>
        <dbReference type="SAM" id="Phobius"/>
    </source>
</evidence>
<proteinExistence type="predicted"/>
<keyword evidence="1" id="KW-0472">Membrane</keyword>
<organism evidence="2 3">
    <name type="scientific">Rhizophagus irregularis (strain DAOM 181602 / DAOM 197198 / MUCL 43194)</name>
    <name type="common">Arbuscular mycorrhizal fungus</name>
    <name type="synonym">Glomus intraradices</name>
    <dbReference type="NCBI Taxonomy" id="747089"/>
    <lineage>
        <taxon>Eukaryota</taxon>
        <taxon>Fungi</taxon>
        <taxon>Fungi incertae sedis</taxon>
        <taxon>Mucoromycota</taxon>
        <taxon>Glomeromycotina</taxon>
        <taxon>Glomeromycetes</taxon>
        <taxon>Glomerales</taxon>
        <taxon>Glomeraceae</taxon>
        <taxon>Rhizophagus</taxon>
    </lineage>
</organism>
<dbReference type="EMBL" id="AUPC02000078">
    <property type="protein sequence ID" value="POG73863.1"/>
    <property type="molecule type" value="Genomic_DNA"/>
</dbReference>
<evidence type="ECO:0000313" key="3">
    <source>
        <dbReference type="Proteomes" id="UP000018888"/>
    </source>
</evidence>
<dbReference type="AlphaFoldDB" id="A0A2P4Q898"/>
<reference evidence="2 3" key="1">
    <citation type="journal article" date="2013" name="Proc. Natl. Acad. Sci. U.S.A.">
        <title>Genome of an arbuscular mycorrhizal fungus provides insight into the oldest plant symbiosis.</title>
        <authorList>
            <person name="Tisserant E."/>
            <person name="Malbreil M."/>
            <person name="Kuo A."/>
            <person name="Kohler A."/>
            <person name="Symeonidi A."/>
            <person name="Balestrini R."/>
            <person name="Charron P."/>
            <person name="Duensing N."/>
            <person name="Frei Dit Frey N."/>
            <person name="Gianinazzi-Pearson V."/>
            <person name="Gilbert L.B."/>
            <person name="Handa Y."/>
            <person name="Herr J.R."/>
            <person name="Hijri M."/>
            <person name="Koul R."/>
            <person name="Kawaguchi M."/>
            <person name="Krajinski F."/>
            <person name="Lammers P.J."/>
            <person name="Masclaux F.G."/>
            <person name="Murat C."/>
            <person name="Morin E."/>
            <person name="Ndikumana S."/>
            <person name="Pagni M."/>
            <person name="Petitpierre D."/>
            <person name="Requena N."/>
            <person name="Rosikiewicz P."/>
            <person name="Riley R."/>
            <person name="Saito K."/>
            <person name="San Clemente H."/>
            <person name="Shapiro H."/>
            <person name="van Tuinen D."/>
            <person name="Becard G."/>
            <person name="Bonfante P."/>
            <person name="Paszkowski U."/>
            <person name="Shachar-Hill Y.Y."/>
            <person name="Tuskan G.A."/>
            <person name="Young P.W."/>
            <person name="Sanders I.R."/>
            <person name="Henrissat B."/>
            <person name="Rensing S.A."/>
            <person name="Grigoriev I.V."/>
            <person name="Corradi N."/>
            <person name="Roux C."/>
            <person name="Martin F."/>
        </authorList>
    </citation>
    <scope>NUCLEOTIDE SEQUENCE [LARGE SCALE GENOMIC DNA]</scope>
    <source>
        <strain evidence="2 3">DAOM 197198</strain>
    </source>
</reference>
<gene>
    <name evidence="2" type="ORF">GLOIN_2v1581814</name>
</gene>